<reference evidence="3" key="1">
    <citation type="journal article" date="2023" name="Mol. Phylogenet. Evol.">
        <title>Genome-scale phylogeny and comparative genomics of the fungal order Sordariales.</title>
        <authorList>
            <person name="Hensen N."/>
            <person name="Bonometti L."/>
            <person name="Westerberg I."/>
            <person name="Brannstrom I.O."/>
            <person name="Guillou S."/>
            <person name="Cros-Aarteil S."/>
            <person name="Calhoun S."/>
            <person name="Haridas S."/>
            <person name="Kuo A."/>
            <person name="Mondo S."/>
            <person name="Pangilinan J."/>
            <person name="Riley R."/>
            <person name="LaButti K."/>
            <person name="Andreopoulos B."/>
            <person name="Lipzen A."/>
            <person name="Chen C."/>
            <person name="Yan M."/>
            <person name="Daum C."/>
            <person name="Ng V."/>
            <person name="Clum A."/>
            <person name="Steindorff A."/>
            <person name="Ohm R.A."/>
            <person name="Martin F."/>
            <person name="Silar P."/>
            <person name="Natvig D.O."/>
            <person name="Lalanne C."/>
            <person name="Gautier V."/>
            <person name="Ament-Velasquez S.L."/>
            <person name="Kruys A."/>
            <person name="Hutchinson M.I."/>
            <person name="Powell A.J."/>
            <person name="Barry K."/>
            <person name="Miller A.N."/>
            <person name="Grigoriev I.V."/>
            <person name="Debuchy R."/>
            <person name="Gladieux P."/>
            <person name="Hiltunen Thoren M."/>
            <person name="Johannesson H."/>
        </authorList>
    </citation>
    <scope>NUCLEOTIDE SEQUENCE</scope>
    <source>
        <strain evidence="3">PSN243</strain>
    </source>
</reference>
<feature type="signal peptide" evidence="1">
    <location>
        <begin position="1"/>
        <end position="35"/>
    </location>
</feature>
<evidence type="ECO:0000259" key="2">
    <source>
        <dbReference type="PROSITE" id="PS50280"/>
    </source>
</evidence>
<name>A0AAV9G9J8_9PEZI</name>
<dbReference type="InterPro" id="IPR053185">
    <property type="entry name" value="SET_domain_protein"/>
</dbReference>
<sequence length="422" mass="47050">MGSHNRDPDESRGVRLGSSTRLLLALLVRALPARAAQPQCSAAVPPVLRHPILDPSAACSPLIDDTVQPRPANYSPWTHAPICEVSSADDKKKYCVYTNSRHGPHGISLLTTPEIAADGVGILDEFLTLESNENGPFKVVDIPGKGKGVVATRLIKRYEPIMVDYSVLLIDMGFATEVPARKGYRLLHAAADRLANPDSVRTLGQSNGLAKDPIENVLRTNGFHTMLGGGQHMALYPLVSRINHACKPNAYNRFGLNSLQKVVIGAARDIQPGEEITISYITLGKPTSERKESLKLWNFACTCDLCTSPASELAASDARRTKIESLRDKAIDAFQAGKPYEALRLTRQVINLLPSEELFPMYAEQFENMARIYFVLRDKENAYKYAKLSLDTLVEQGYLDRVKPEHYERMWRKFYEEEYGRY</sequence>
<reference evidence="3" key="2">
    <citation type="submission" date="2023-05" db="EMBL/GenBank/DDBJ databases">
        <authorList>
            <consortium name="Lawrence Berkeley National Laboratory"/>
            <person name="Steindorff A."/>
            <person name="Hensen N."/>
            <person name="Bonometti L."/>
            <person name="Westerberg I."/>
            <person name="Brannstrom I.O."/>
            <person name="Guillou S."/>
            <person name="Cros-Aarteil S."/>
            <person name="Calhoun S."/>
            <person name="Haridas S."/>
            <person name="Kuo A."/>
            <person name="Mondo S."/>
            <person name="Pangilinan J."/>
            <person name="Riley R."/>
            <person name="Labutti K."/>
            <person name="Andreopoulos B."/>
            <person name="Lipzen A."/>
            <person name="Chen C."/>
            <person name="Yanf M."/>
            <person name="Daum C."/>
            <person name="Ng V."/>
            <person name="Clum A."/>
            <person name="Ohm R."/>
            <person name="Martin F."/>
            <person name="Silar P."/>
            <person name="Natvig D."/>
            <person name="Lalanne C."/>
            <person name="Gautier V."/>
            <person name="Ament-Velasquez S.L."/>
            <person name="Kruys A."/>
            <person name="Hutchinson M.I."/>
            <person name="Powell A.J."/>
            <person name="Barry K."/>
            <person name="Miller A.N."/>
            <person name="Grigoriev I.V."/>
            <person name="Debuchy R."/>
            <person name="Gladieux P."/>
            <person name="Thoren M.H."/>
            <person name="Johannesson H."/>
        </authorList>
    </citation>
    <scope>NUCLEOTIDE SEQUENCE</scope>
    <source>
        <strain evidence="3">PSN243</strain>
    </source>
</reference>
<comment type="caution">
    <text evidence="3">The sequence shown here is derived from an EMBL/GenBank/DDBJ whole genome shotgun (WGS) entry which is preliminary data.</text>
</comment>
<keyword evidence="4" id="KW-1185">Reference proteome</keyword>
<dbReference type="EMBL" id="MU865969">
    <property type="protein sequence ID" value="KAK4445088.1"/>
    <property type="molecule type" value="Genomic_DNA"/>
</dbReference>
<dbReference type="PANTHER" id="PTHR47332:SF6">
    <property type="entry name" value="SET DOMAIN-CONTAINING PROTEIN"/>
    <property type="match status" value="1"/>
</dbReference>
<dbReference type="Pfam" id="PF00856">
    <property type="entry name" value="SET"/>
    <property type="match status" value="1"/>
</dbReference>
<dbReference type="CDD" id="cd20071">
    <property type="entry name" value="SET_SMYD"/>
    <property type="match status" value="1"/>
</dbReference>
<dbReference type="Gene3D" id="2.170.270.10">
    <property type="entry name" value="SET domain"/>
    <property type="match status" value="1"/>
</dbReference>
<feature type="domain" description="SET" evidence="2">
    <location>
        <begin position="135"/>
        <end position="281"/>
    </location>
</feature>
<evidence type="ECO:0000313" key="4">
    <source>
        <dbReference type="Proteomes" id="UP001321760"/>
    </source>
</evidence>
<dbReference type="SMART" id="SM00317">
    <property type="entry name" value="SET"/>
    <property type="match status" value="1"/>
</dbReference>
<dbReference type="PANTHER" id="PTHR47332">
    <property type="entry name" value="SET DOMAIN-CONTAINING PROTEIN 5"/>
    <property type="match status" value="1"/>
</dbReference>
<keyword evidence="1" id="KW-0732">Signal</keyword>
<dbReference type="InterPro" id="IPR011990">
    <property type="entry name" value="TPR-like_helical_dom_sf"/>
</dbReference>
<dbReference type="SUPFAM" id="SSF48452">
    <property type="entry name" value="TPR-like"/>
    <property type="match status" value="1"/>
</dbReference>
<dbReference type="Proteomes" id="UP001321760">
    <property type="component" value="Unassembled WGS sequence"/>
</dbReference>
<dbReference type="InterPro" id="IPR001214">
    <property type="entry name" value="SET_dom"/>
</dbReference>
<accession>A0AAV9G9J8</accession>
<proteinExistence type="predicted"/>
<dbReference type="AlphaFoldDB" id="A0AAV9G9J8"/>
<dbReference type="Gene3D" id="1.25.40.10">
    <property type="entry name" value="Tetratricopeptide repeat domain"/>
    <property type="match status" value="1"/>
</dbReference>
<dbReference type="InterPro" id="IPR046341">
    <property type="entry name" value="SET_dom_sf"/>
</dbReference>
<dbReference type="PROSITE" id="PS50280">
    <property type="entry name" value="SET"/>
    <property type="match status" value="1"/>
</dbReference>
<feature type="chain" id="PRO_5043900198" evidence="1">
    <location>
        <begin position="36"/>
        <end position="422"/>
    </location>
</feature>
<protein>
    <submittedName>
        <fullName evidence="3">SET domain-containing protein 5</fullName>
    </submittedName>
</protein>
<evidence type="ECO:0000313" key="3">
    <source>
        <dbReference type="EMBL" id="KAK4445088.1"/>
    </source>
</evidence>
<evidence type="ECO:0000256" key="1">
    <source>
        <dbReference type="SAM" id="SignalP"/>
    </source>
</evidence>
<dbReference type="SUPFAM" id="SSF82199">
    <property type="entry name" value="SET domain"/>
    <property type="match status" value="1"/>
</dbReference>
<organism evidence="3 4">
    <name type="scientific">Podospora aff. communis PSN243</name>
    <dbReference type="NCBI Taxonomy" id="3040156"/>
    <lineage>
        <taxon>Eukaryota</taxon>
        <taxon>Fungi</taxon>
        <taxon>Dikarya</taxon>
        <taxon>Ascomycota</taxon>
        <taxon>Pezizomycotina</taxon>
        <taxon>Sordariomycetes</taxon>
        <taxon>Sordariomycetidae</taxon>
        <taxon>Sordariales</taxon>
        <taxon>Podosporaceae</taxon>
        <taxon>Podospora</taxon>
    </lineage>
</organism>
<gene>
    <name evidence="3" type="ORF">QBC34DRAFT_167638</name>
</gene>